<dbReference type="Proteomes" id="UP000485621">
    <property type="component" value="Unassembled WGS sequence"/>
</dbReference>
<evidence type="ECO:0000313" key="1">
    <source>
        <dbReference type="EMBL" id="OQB42289.1"/>
    </source>
</evidence>
<organism evidence="1">
    <name type="scientific">candidate division CPR1 bacterium ADurb.Bin160</name>
    <dbReference type="NCBI Taxonomy" id="1852826"/>
    <lineage>
        <taxon>Bacteria</taxon>
        <taxon>candidate division CPR1</taxon>
    </lineage>
</organism>
<gene>
    <name evidence="1" type="ORF">BWY04_00354</name>
</gene>
<proteinExistence type="predicted"/>
<name>A0A1V5ZPY0_9BACT</name>
<reference evidence="1" key="1">
    <citation type="submission" date="2017-02" db="EMBL/GenBank/DDBJ databases">
        <title>Delving into the versatile metabolic prowess of the omnipresent phylum Bacteroidetes.</title>
        <authorList>
            <person name="Nobu M.K."/>
            <person name="Mei R."/>
            <person name="Narihiro T."/>
            <person name="Kuroda K."/>
            <person name="Liu W.-T."/>
        </authorList>
    </citation>
    <scope>NUCLEOTIDE SEQUENCE</scope>
    <source>
        <strain evidence="1">ADurb.Bin160</strain>
    </source>
</reference>
<accession>A0A1V5ZPY0</accession>
<comment type="caution">
    <text evidence="1">The sequence shown here is derived from an EMBL/GenBank/DDBJ whole genome shotgun (WGS) entry which is preliminary data.</text>
</comment>
<dbReference type="AlphaFoldDB" id="A0A1V5ZPY0"/>
<protein>
    <submittedName>
        <fullName evidence="1">Uncharacterized protein</fullName>
    </submittedName>
</protein>
<sequence>MKENRINNNVTHNNTRLLIRKYKNETSLIFLSSINRDTHIAAVVNVIIVLSKTLEDLCAESI</sequence>
<dbReference type="EMBL" id="MWDB01000004">
    <property type="protein sequence ID" value="OQB42289.1"/>
    <property type="molecule type" value="Genomic_DNA"/>
</dbReference>